<dbReference type="PIRSF" id="PIRSF002583">
    <property type="entry name" value="Hsp90"/>
    <property type="match status" value="1"/>
</dbReference>
<evidence type="ECO:0000256" key="5">
    <source>
        <dbReference type="ARBA" id="ARBA00022824"/>
    </source>
</evidence>
<keyword evidence="3 14" id="KW-0732">Signal</keyword>
<dbReference type="Gene3D" id="3.30.230.80">
    <property type="match status" value="1"/>
</dbReference>
<evidence type="ECO:0000256" key="3">
    <source>
        <dbReference type="ARBA" id="ARBA00022729"/>
    </source>
</evidence>
<dbReference type="EnsemblPlants" id="AES59756">
    <property type="protein sequence ID" value="AES59756"/>
    <property type="gene ID" value="MTR_1g025430"/>
</dbReference>
<dbReference type="STRING" id="3880.G7I7Q4"/>
<feature type="binding site" evidence="12">
    <location>
        <begin position="195"/>
        <end position="200"/>
    </location>
    <ligand>
        <name>ATP</name>
        <dbReference type="ChEBI" id="CHEBI:30616"/>
    </ligand>
</feature>
<dbReference type="Gene3D" id="1.20.120.790">
    <property type="entry name" value="Heat shock protein 90, C-terminal domain"/>
    <property type="match status" value="1"/>
</dbReference>
<sequence>MRKWTIPSTLLLLSLLLLLADQGQKFQANAEGNSDEIVDPPKVEEKLGAVPHGLSTDSDVVKRESESISKRSLRSNAEKFEFQAEVSRLMDIIINSLYSNKDIFLRELISNASDALDKIRFLSLTDKDILGEGDNAKLEIQIKLDKEKKILSIRDRGIGMTKEDLVKNLGTIAKSGTSAFVEKMQTSGDLNLIGQFGVGFYSVYLVADYVEVISKHNDDKQYVWESKADGAFAISEDTWNEPLGRGTEIKIHLKEEASEYVEEYKLKELVKRYSEFINFPIYIWGSKEVDVEVPADEDDESSEEEDTTESPKEESEDEDADKDEDEEKKPKTKTVKETTYEWELLNDVKAIWLRNPKEVTEEEYTKFYHSLAKDFSDDKPLSWSHFTAEGDVEFKAVLYVPPKAPQDLYESYYNSNKSNLKLYVRRVFISDEFDELLPKYLSFLSGLVDSDTLPLNVSREMLQQHSSLKTIKKKLIRKALDMIRRLAEEDPDESTDREKKEETSSDVDEKKGQYTKFWNEFGKSIKLGIIEDATNRNRLSKLLRFETTKSEGKLTSLDQYISRMKAGQKDIFYITGTSKEQLENSPFLERLKKKNFEVIFFTDPVDEYLMQYLMDYEDKKFQNVSKEGLKLGKDSKDKELKESFKDLTKWWKNSLANDNVDDVKISNRLDNTPCVVVTSKFGWSANMERIMQSQTLSDAKKQAYMRGKRVLEINPRHPIIKELRERVVKNPEDESVKQTAQLMYQTALFESGFLLNDPKDFASRIYDSVKTSLDISPDATVEEEDETEVEVESETKEEAPASNEADEVNDDGDVKDEL</sequence>
<dbReference type="SUPFAM" id="SSF54211">
    <property type="entry name" value="Ribosomal protein S5 domain 2-like"/>
    <property type="match status" value="1"/>
</dbReference>
<keyword evidence="6" id="KW-0106">Calcium</keyword>
<dbReference type="InterPro" id="IPR020575">
    <property type="entry name" value="Hsp90_N"/>
</dbReference>
<dbReference type="OMA" id="YMLQETS"/>
<evidence type="ECO:0000256" key="13">
    <source>
        <dbReference type="SAM" id="MobiDB-lite"/>
    </source>
</evidence>
<feature type="region of interest" description="Disordered" evidence="13">
    <location>
        <begin position="292"/>
        <end position="334"/>
    </location>
</feature>
<dbReference type="HOGENOM" id="CLU_006684_1_1_1"/>
<dbReference type="EMBL" id="PSQE01000001">
    <property type="protein sequence ID" value="RHN77620.1"/>
    <property type="molecule type" value="Genomic_DNA"/>
</dbReference>
<keyword evidence="5" id="KW-0256">Endoplasmic reticulum</keyword>
<feature type="chain" id="PRO_5014572005" description="Endoplasmin homolog" evidence="14">
    <location>
        <begin position="21"/>
        <end position="818"/>
    </location>
</feature>
<dbReference type="InterPro" id="IPR037196">
    <property type="entry name" value="HSP90_C"/>
</dbReference>
<feature type="binding site" evidence="12">
    <location>
        <position position="459"/>
    </location>
    <ligand>
        <name>ATP</name>
        <dbReference type="ChEBI" id="CHEBI:30616"/>
    </ligand>
</feature>
<feature type="region of interest" description="Disordered" evidence="13">
    <location>
        <begin position="776"/>
        <end position="818"/>
    </location>
</feature>
<dbReference type="Proteomes" id="UP000002051">
    <property type="component" value="Unassembled WGS sequence"/>
</dbReference>
<dbReference type="AlphaFoldDB" id="G7I7Q4"/>
<dbReference type="FunFam" id="1.20.120.790:FF:000005">
    <property type="entry name" value="Endoplasmin-like isoform B"/>
    <property type="match status" value="1"/>
</dbReference>
<evidence type="ECO:0000256" key="1">
    <source>
        <dbReference type="ARBA" id="ARBA00004319"/>
    </source>
</evidence>
<dbReference type="Pfam" id="PF13589">
    <property type="entry name" value="HATPase_c_3"/>
    <property type="match status" value="1"/>
</dbReference>
<evidence type="ECO:0000256" key="10">
    <source>
        <dbReference type="ARBA" id="ARBA00073396"/>
    </source>
</evidence>
<feature type="binding site" evidence="12">
    <location>
        <position position="247"/>
    </location>
    <ligand>
        <name>ATP</name>
        <dbReference type="ChEBI" id="CHEBI:30616"/>
    </ligand>
</feature>
<dbReference type="InterPro" id="IPR019805">
    <property type="entry name" value="Heat_shock_protein_90_CS"/>
</dbReference>
<evidence type="ECO:0000256" key="2">
    <source>
        <dbReference type="ARBA" id="ARBA00008239"/>
    </source>
</evidence>
<comment type="similarity">
    <text evidence="2">Belongs to the heat shock protein 90 family.</text>
</comment>
<feature type="binding site" evidence="12">
    <location>
        <position position="111"/>
    </location>
    <ligand>
        <name>ATP</name>
        <dbReference type="ChEBI" id="CHEBI:30616"/>
    </ligand>
</feature>
<dbReference type="PANTHER" id="PTHR11528">
    <property type="entry name" value="HEAT SHOCK PROTEIN 90 FAMILY MEMBER"/>
    <property type="match status" value="1"/>
</dbReference>
<evidence type="ECO:0000256" key="6">
    <source>
        <dbReference type="ARBA" id="ARBA00022837"/>
    </source>
</evidence>
<dbReference type="NCBIfam" id="NF003555">
    <property type="entry name" value="PRK05218.1"/>
    <property type="match status" value="1"/>
</dbReference>
<evidence type="ECO:0000313" key="17">
    <source>
        <dbReference type="EMBL" id="RHN77620.1"/>
    </source>
</evidence>
<feature type="binding site" evidence="12">
    <location>
        <position position="160"/>
    </location>
    <ligand>
        <name>ATP</name>
        <dbReference type="ChEBI" id="CHEBI:30616"/>
    </ligand>
</feature>
<dbReference type="GO" id="GO:0140662">
    <property type="term" value="F:ATP-dependent protein folding chaperone"/>
    <property type="evidence" value="ECO:0007669"/>
    <property type="project" value="InterPro"/>
</dbReference>
<dbReference type="PRINTS" id="PR00775">
    <property type="entry name" value="HEATSHOCK90"/>
</dbReference>
<evidence type="ECO:0000256" key="14">
    <source>
        <dbReference type="SAM" id="SignalP"/>
    </source>
</evidence>
<dbReference type="GO" id="GO:0005524">
    <property type="term" value="F:ATP binding"/>
    <property type="evidence" value="ECO:0000318"/>
    <property type="project" value="GO_Central"/>
</dbReference>
<dbReference type="Proteomes" id="UP000265566">
    <property type="component" value="Chromosome 1"/>
</dbReference>
<keyword evidence="8" id="KW-0325">Glycoprotein</keyword>
<dbReference type="OrthoDB" id="28737at2759"/>
<keyword evidence="16" id="KW-0346">Stress response</keyword>
<dbReference type="CDD" id="cd16927">
    <property type="entry name" value="HATPase_Hsp90-like"/>
    <property type="match status" value="1"/>
</dbReference>
<keyword evidence="9" id="KW-0143">Chaperone</keyword>
<dbReference type="Gene3D" id="3.40.50.11260">
    <property type="match status" value="1"/>
</dbReference>
<dbReference type="EMBL" id="CM001217">
    <property type="protein sequence ID" value="AES59756.1"/>
    <property type="molecule type" value="Genomic_DNA"/>
</dbReference>
<organism evidence="16 19">
    <name type="scientific">Medicago truncatula</name>
    <name type="common">Barrel medic</name>
    <name type="synonym">Medicago tribuloides</name>
    <dbReference type="NCBI Taxonomy" id="3880"/>
    <lineage>
        <taxon>Eukaryota</taxon>
        <taxon>Viridiplantae</taxon>
        <taxon>Streptophyta</taxon>
        <taxon>Embryophyta</taxon>
        <taxon>Tracheophyta</taxon>
        <taxon>Spermatophyta</taxon>
        <taxon>Magnoliopsida</taxon>
        <taxon>eudicotyledons</taxon>
        <taxon>Gunneridae</taxon>
        <taxon>Pentapetalae</taxon>
        <taxon>rosids</taxon>
        <taxon>fabids</taxon>
        <taxon>Fabales</taxon>
        <taxon>Fabaceae</taxon>
        <taxon>Papilionoideae</taxon>
        <taxon>50 kb inversion clade</taxon>
        <taxon>NPAAA clade</taxon>
        <taxon>Hologalegina</taxon>
        <taxon>IRL clade</taxon>
        <taxon>Trifolieae</taxon>
        <taxon>Medicago</taxon>
    </lineage>
</organism>
<accession>G7I7Q4</accession>
<feature type="binding site" evidence="12">
    <location>
        <position position="174"/>
    </location>
    <ligand>
        <name>ATP</name>
        <dbReference type="ChEBI" id="CHEBI:30616"/>
    </ligand>
</feature>
<dbReference type="eggNOG" id="KOG0020">
    <property type="taxonomic scope" value="Eukaryota"/>
</dbReference>
<evidence type="ECO:0000259" key="15">
    <source>
        <dbReference type="SMART" id="SM00387"/>
    </source>
</evidence>
<dbReference type="Pfam" id="PF00183">
    <property type="entry name" value="HSP90"/>
    <property type="match status" value="1"/>
</dbReference>
<dbReference type="GO" id="GO:0006457">
    <property type="term" value="P:protein folding"/>
    <property type="evidence" value="ECO:0000318"/>
    <property type="project" value="GO_Central"/>
</dbReference>
<feature type="binding site" evidence="12">
    <location>
        <position position="107"/>
    </location>
    <ligand>
        <name>ATP</name>
        <dbReference type="ChEBI" id="CHEBI:30616"/>
    </ligand>
</feature>
<dbReference type="SUPFAM" id="SSF55874">
    <property type="entry name" value="ATPase domain of HSP90 chaperone/DNA topoisomerase II/histidine kinase"/>
    <property type="match status" value="1"/>
</dbReference>
<feature type="binding site" evidence="12">
    <location>
        <position position="168"/>
    </location>
    <ligand>
        <name>ATP</name>
        <dbReference type="ChEBI" id="CHEBI:30616"/>
    </ligand>
</feature>
<name>G7I7Q4_MEDTR</name>
<reference evidence="16 19" key="2">
    <citation type="journal article" date="2014" name="BMC Genomics">
        <title>An improved genome release (version Mt4.0) for the model legume Medicago truncatula.</title>
        <authorList>
            <person name="Tang H."/>
            <person name="Krishnakumar V."/>
            <person name="Bidwell S."/>
            <person name="Rosen B."/>
            <person name="Chan A."/>
            <person name="Zhou S."/>
            <person name="Gentzbittel L."/>
            <person name="Childs K.L."/>
            <person name="Yandell M."/>
            <person name="Gundlach H."/>
            <person name="Mayer K.F."/>
            <person name="Schwartz D.C."/>
            <person name="Town C.D."/>
        </authorList>
    </citation>
    <scope>GENOME REANNOTATION</scope>
    <source>
        <strain evidence="18 19">cv. Jemalong A17</strain>
    </source>
</reference>
<feature type="signal peptide" evidence="14">
    <location>
        <begin position="1"/>
        <end position="20"/>
    </location>
</feature>
<dbReference type="KEGG" id="mtr:11445571"/>
<evidence type="ECO:0000256" key="8">
    <source>
        <dbReference type="ARBA" id="ARBA00023180"/>
    </source>
</evidence>
<evidence type="ECO:0000256" key="4">
    <source>
        <dbReference type="ARBA" id="ARBA00022741"/>
    </source>
</evidence>
<dbReference type="Gramene" id="rna1091">
    <property type="protein sequence ID" value="RHN77620.1"/>
    <property type="gene ID" value="gene1091"/>
</dbReference>
<proteinExistence type="inferred from homology"/>
<evidence type="ECO:0000256" key="12">
    <source>
        <dbReference type="PIRSR" id="PIRSR002583-1"/>
    </source>
</evidence>
<dbReference type="InterPro" id="IPR001404">
    <property type="entry name" value="Hsp90_fam"/>
</dbReference>
<feature type="compositionally biased region" description="Acidic residues" evidence="13">
    <location>
        <begin position="804"/>
        <end position="818"/>
    </location>
</feature>
<evidence type="ECO:0000313" key="18">
    <source>
        <dbReference type="EnsemblPlants" id="AES59756"/>
    </source>
</evidence>
<feature type="binding site" evidence="12">
    <location>
        <position position="155"/>
    </location>
    <ligand>
        <name>ATP</name>
        <dbReference type="ChEBI" id="CHEBI:30616"/>
    </ligand>
</feature>
<gene>
    <name evidence="18" type="primary">11445571</name>
    <name evidence="16" type="ordered locus">MTR_1g025430</name>
    <name evidence="17" type="ORF">MtrunA17_Chr1g0156731</name>
</gene>
<reference evidence="16 19" key="1">
    <citation type="journal article" date="2011" name="Nature">
        <title>The Medicago genome provides insight into the evolution of rhizobial symbioses.</title>
        <authorList>
            <person name="Young N.D."/>
            <person name="Debelle F."/>
            <person name="Oldroyd G.E."/>
            <person name="Geurts R."/>
            <person name="Cannon S.B."/>
            <person name="Udvardi M.K."/>
            <person name="Benedito V.A."/>
            <person name="Mayer K.F."/>
            <person name="Gouzy J."/>
            <person name="Schoof H."/>
            <person name="Van de Peer Y."/>
            <person name="Proost S."/>
            <person name="Cook D.R."/>
            <person name="Meyers B.C."/>
            <person name="Spannagl M."/>
            <person name="Cheung F."/>
            <person name="De Mita S."/>
            <person name="Krishnakumar V."/>
            <person name="Gundlach H."/>
            <person name="Zhou S."/>
            <person name="Mudge J."/>
            <person name="Bharti A.K."/>
            <person name="Murray J.D."/>
            <person name="Naoumkina M.A."/>
            <person name="Rosen B."/>
            <person name="Silverstein K.A."/>
            <person name="Tang H."/>
            <person name="Rombauts S."/>
            <person name="Zhao P.X."/>
            <person name="Zhou P."/>
            <person name="Barbe V."/>
            <person name="Bardou P."/>
            <person name="Bechner M."/>
            <person name="Bellec A."/>
            <person name="Berger A."/>
            <person name="Berges H."/>
            <person name="Bidwell S."/>
            <person name="Bisseling T."/>
            <person name="Choisne N."/>
            <person name="Couloux A."/>
            <person name="Denny R."/>
            <person name="Deshpande S."/>
            <person name="Dai X."/>
            <person name="Doyle J.J."/>
            <person name="Dudez A.M."/>
            <person name="Farmer A.D."/>
            <person name="Fouteau S."/>
            <person name="Franken C."/>
            <person name="Gibelin C."/>
            <person name="Gish J."/>
            <person name="Goldstein S."/>
            <person name="Gonzalez A.J."/>
            <person name="Green P.J."/>
            <person name="Hallab A."/>
            <person name="Hartog M."/>
            <person name="Hua A."/>
            <person name="Humphray S.J."/>
            <person name="Jeong D.H."/>
            <person name="Jing Y."/>
            <person name="Jocker A."/>
            <person name="Kenton S.M."/>
            <person name="Kim D.J."/>
            <person name="Klee K."/>
            <person name="Lai H."/>
            <person name="Lang C."/>
            <person name="Lin S."/>
            <person name="Macmil S.L."/>
            <person name="Magdelenat G."/>
            <person name="Matthews L."/>
            <person name="McCorrison J."/>
            <person name="Monaghan E.L."/>
            <person name="Mun J.H."/>
            <person name="Najar F.Z."/>
            <person name="Nicholson C."/>
            <person name="Noirot C."/>
            <person name="O'Bleness M."/>
            <person name="Paule C.R."/>
            <person name="Poulain J."/>
            <person name="Prion F."/>
            <person name="Qin B."/>
            <person name="Qu C."/>
            <person name="Retzel E.F."/>
            <person name="Riddle C."/>
            <person name="Sallet E."/>
            <person name="Samain S."/>
            <person name="Samson N."/>
            <person name="Sanders I."/>
            <person name="Saurat O."/>
            <person name="Scarpelli C."/>
            <person name="Schiex T."/>
            <person name="Segurens B."/>
            <person name="Severin A.J."/>
            <person name="Sherrier D.J."/>
            <person name="Shi R."/>
            <person name="Sims S."/>
            <person name="Singer S.R."/>
            <person name="Sinharoy S."/>
            <person name="Sterck L."/>
            <person name="Viollet A."/>
            <person name="Wang B.B."/>
            <person name="Wang K."/>
            <person name="Wang M."/>
            <person name="Wang X."/>
            <person name="Warfsmann J."/>
            <person name="Weissenbach J."/>
            <person name="White D.D."/>
            <person name="White J.D."/>
            <person name="Wiley G.B."/>
            <person name="Wincker P."/>
            <person name="Xing Y."/>
            <person name="Yang L."/>
            <person name="Yao Z."/>
            <person name="Ying F."/>
            <person name="Zhai J."/>
            <person name="Zhou L."/>
            <person name="Zuber A."/>
            <person name="Denarie J."/>
            <person name="Dixon R.A."/>
            <person name="May G.D."/>
            <person name="Schwartz D.C."/>
            <person name="Rogers J."/>
            <person name="Quetier F."/>
            <person name="Town C.D."/>
            <person name="Roe B.A."/>
        </authorList>
    </citation>
    <scope>NUCLEOTIDE SEQUENCE [LARGE SCALE GENOMIC DNA]</scope>
    <source>
        <strain evidence="16">A17</strain>
        <strain evidence="18 19">cv. Jemalong A17</strain>
    </source>
</reference>
<keyword evidence="4 12" id="KW-0547">Nucleotide-binding</keyword>
<evidence type="ECO:0000313" key="16">
    <source>
        <dbReference type="EMBL" id="AES59756.1"/>
    </source>
</evidence>
<feature type="compositionally biased region" description="Acidic residues" evidence="13">
    <location>
        <begin position="780"/>
        <end position="792"/>
    </location>
</feature>
<dbReference type="FunFam" id="3.30.230.80:FF:000006">
    <property type="entry name" value="endoplasmin homolog"/>
    <property type="match status" value="1"/>
</dbReference>
<dbReference type="FunFam" id="3.40.50.11260:FF:000006">
    <property type="entry name" value="endoplasmin homolog"/>
    <property type="match status" value="1"/>
</dbReference>
<dbReference type="HAMAP" id="MF_00505">
    <property type="entry name" value="HSP90"/>
    <property type="match status" value="1"/>
</dbReference>
<dbReference type="ProMEX" id="G7I7Q4"/>
<evidence type="ECO:0000256" key="7">
    <source>
        <dbReference type="ARBA" id="ARBA00022840"/>
    </source>
</evidence>
<feature type="compositionally biased region" description="Acidic residues" evidence="13">
    <location>
        <begin position="292"/>
        <end position="326"/>
    </location>
</feature>
<reference evidence="18" key="3">
    <citation type="submission" date="2015-04" db="UniProtKB">
        <authorList>
            <consortium name="EnsemblPlants"/>
        </authorList>
    </citation>
    <scope>IDENTIFICATION</scope>
    <source>
        <strain evidence="18">cv. Jemalong A17</strain>
    </source>
</reference>
<dbReference type="ExpressionAtlas" id="G7I7Q4">
    <property type="expression patterns" value="differential"/>
</dbReference>
<dbReference type="FunFam" id="3.30.565.10:FF:000005">
    <property type="entry name" value="Heat shock protein 90"/>
    <property type="match status" value="1"/>
</dbReference>
<feature type="binding site" evidence="12">
    <location>
        <begin position="175"/>
        <end position="176"/>
    </location>
    <ligand>
        <name>ATP</name>
        <dbReference type="ChEBI" id="CHEBI:30616"/>
    </ligand>
</feature>
<feature type="domain" description="Histidine kinase/HSP90-like ATPase" evidence="15">
    <location>
        <begin position="100"/>
        <end position="257"/>
    </location>
</feature>
<dbReference type="GO" id="GO:0005788">
    <property type="term" value="C:endoplasmic reticulum lumen"/>
    <property type="evidence" value="ECO:0007669"/>
    <property type="project" value="UniProtKB-SubCell"/>
</dbReference>
<reference evidence="17" key="4">
    <citation type="journal article" date="2018" name="Nat. Plants">
        <title>Whole-genome landscape of Medicago truncatula symbiotic genes.</title>
        <authorList>
            <person name="Pecrix Y."/>
            <person name="Gamas P."/>
            <person name="Carrere S."/>
        </authorList>
    </citation>
    <scope>NUCLEOTIDE SEQUENCE</scope>
    <source>
        <tissue evidence="17">Leaves</tissue>
    </source>
</reference>
<keyword evidence="7 12" id="KW-0067">ATP-binding</keyword>
<dbReference type="PROSITE" id="PS00298">
    <property type="entry name" value="HSP90"/>
    <property type="match status" value="1"/>
</dbReference>
<evidence type="ECO:0000313" key="19">
    <source>
        <dbReference type="Proteomes" id="UP000002051"/>
    </source>
</evidence>
<dbReference type="InterPro" id="IPR020568">
    <property type="entry name" value="Ribosomal_Su5_D2-typ_SF"/>
</dbReference>
<dbReference type="InterPro" id="IPR003594">
    <property type="entry name" value="HATPase_dom"/>
</dbReference>
<dbReference type="InterPro" id="IPR036890">
    <property type="entry name" value="HATPase_C_sf"/>
</dbReference>
<dbReference type="Gene3D" id="3.30.565.10">
    <property type="entry name" value="Histidine kinase-like ATPase, C-terminal domain"/>
    <property type="match status" value="1"/>
</dbReference>
<dbReference type="GO" id="GO:0051082">
    <property type="term" value="F:unfolded protein binding"/>
    <property type="evidence" value="ECO:0000318"/>
    <property type="project" value="GO_Central"/>
</dbReference>
<dbReference type="GO" id="GO:0016887">
    <property type="term" value="F:ATP hydrolysis activity"/>
    <property type="evidence" value="ECO:0000318"/>
    <property type="project" value="GO_Central"/>
</dbReference>
<keyword evidence="19" id="KW-1185">Reference proteome</keyword>
<dbReference type="SUPFAM" id="SSF110942">
    <property type="entry name" value="HSP90 C-terminal domain"/>
    <property type="match status" value="1"/>
</dbReference>
<dbReference type="SMART" id="SM00387">
    <property type="entry name" value="HATPase_c"/>
    <property type="match status" value="1"/>
</dbReference>
<evidence type="ECO:0000256" key="9">
    <source>
        <dbReference type="ARBA" id="ARBA00023186"/>
    </source>
</evidence>
<evidence type="ECO:0000256" key="11">
    <source>
        <dbReference type="ARBA" id="ARBA00076587"/>
    </source>
</evidence>
<dbReference type="PaxDb" id="3880-AES59756"/>
<comment type="subcellular location">
    <subcellularLocation>
        <location evidence="1">Endoplasmic reticulum lumen</location>
    </subcellularLocation>
</comment>
<feature type="region of interest" description="Disordered" evidence="13">
    <location>
        <begin position="487"/>
        <end position="508"/>
    </location>
</feature>
<protein>
    <recommendedName>
        <fullName evidence="10">Endoplasmin homolog</fullName>
    </recommendedName>
    <alternativeName>
        <fullName evidence="11">Glucose-regulated protein 94 homolog</fullName>
    </alternativeName>
</protein>